<reference evidence="4 5" key="1">
    <citation type="journal article" date="2006" name="Nat. Biotechnol.">
        <title>Genome sequence of the ubiquitous hydrocarbon-degrading marine bacterium Alcanivorax borkumensis.</title>
        <authorList>
            <person name="Schneiker S."/>
            <person name="Martins dos Santos V.A.P."/>
            <person name="Bartels D."/>
            <person name="Bekel T."/>
            <person name="Brecht M."/>
            <person name="Buhrmester J."/>
            <person name="Chernikova T.N."/>
            <person name="Denaro R."/>
            <person name="Ferrer M."/>
            <person name="Gertler C."/>
            <person name="Goesmann A."/>
            <person name="Golyshina O.V."/>
            <person name="Kaminski F."/>
            <person name="Khachane A.N."/>
            <person name="Lang S."/>
            <person name="Linke B."/>
            <person name="McHardy A.C."/>
            <person name="Meyer F."/>
            <person name="Nechitaylo T."/>
            <person name="Puehler A."/>
            <person name="Regenhardt D."/>
            <person name="Rupp O."/>
            <person name="Sabirova J.S."/>
            <person name="Selbitschka W."/>
            <person name="Yakimov M.M."/>
            <person name="Timmis K.N."/>
            <person name="Vorhoelter F.-J."/>
            <person name="Weidner S."/>
            <person name="Kaiser O."/>
            <person name="Golyshin P.N."/>
        </authorList>
    </citation>
    <scope>NUCLEOTIDE SEQUENCE [LARGE SCALE GENOMIC DNA]</scope>
    <source>
        <strain evidence="5">ATCC 700651 / DSM 11573 / NCIMB 13689 / SK2</strain>
    </source>
</reference>
<keyword evidence="4" id="KW-0830">Ubiquinone</keyword>
<dbReference type="STRING" id="393595.ABO_1192"/>
<feature type="domain" description="ABC1 atypical kinase-like" evidence="3">
    <location>
        <begin position="140"/>
        <end position="383"/>
    </location>
</feature>
<dbReference type="OrthoDB" id="9795390at2"/>
<evidence type="ECO:0000313" key="4">
    <source>
        <dbReference type="EMBL" id="CAL16640.1"/>
    </source>
</evidence>
<dbReference type="Pfam" id="PF03109">
    <property type="entry name" value="ABC1"/>
    <property type="match status" value="1"/>
</dbReference>
<proteinExistence type="inferred from homology"/>
<dbReference type="HOGENOM" id="CLU_006533_0_2_6"/>
<dbReference type="Proteomes" id="UP000008871">
    <property type="component" value="Chromosome"/>
</dbReference>
<dbReference type="EMBL" id="AM286690">
    <property type="protein sequence ID" value="CAL16640.1"/>
    <property type="molecule type" value="Genomic_DNA"/>
</dbReference>
<keyword evidence="2" id="KW-0812">Transmembrane</keyword>
<dbReference type="KEGG" id="abo:ABO_1192"/>
<keyword evidence="2" id="KW-0472">Membrane</keyword>
<protein>
    <submittedName>
        <fullName evidence="4">ABC1 family protein, ubiquinone biosynthesis protein</fullName>
    </submittedName>
</protein>
<evidence type="ECO:0000313" key="5">
    <source>
        <dbReference type="Proteomes" id="UP000008871"/>
    </source>
</evidence>
<accession>Q0VQA8</accession>
<evidence type="ECO:0000256" key="1">
    <source>
        <dbReference type="ARBA" id="ARBA00009670"/>
    </source>
</evidence>
<dbReference type="InterPro" id="IPR004147">
    <property type="entry name" value="ABC1_dom"/>
</dbReference>
<comment type="similarity">
    <text evidence="1">Belongs to the protein kinase superfamily. ADCK protein kinase family.</text>
</comment>
<dbReference type="PANTHER" id="PTHR10566">
    <property type="entry name" value="CHAPERONE-ACTIVITY OF BC1 COMPLEX CABC1 -RELATED"/>
    <property type="match status" value="1"/>
</dbReference>
<dbReference type="InterPro" id="IPR050154">
    <property type="entry name" value="UbiB_kinase"/>
</dbReference>
<dbReference type="SUPFAM" id="SSF56112">
    <property type="entry name" value="Protein kinase-like (PK-like)"/>
    <property type="match status" value="1"/>
</dbReference>
<evidence type="ECO:0000256" key="2">
    <source>
        <dbReference type="SAM" id="Phobius"/>
    </source>
</evidence>
<gene>
    <name evidence="4" type="primary">aarF</name>
    <name evidence="4" type="ordered locus">ABO_1192</name>
</gene>
<dbReference type="CDD" id="cd05121">
    <property type="entry name" value="ABC1_ADCK3-like"/>
    <property type="match status" value="1"/>
</dbReference>
<evidence type="ECO:0000259" key="3">
    <source>
        <dbReference type="Pfam" id="PF03109"/>
    </source>
</evidence>
<dbReference type="eggNOG" id="COG0661">
    <property type="taxonomic scope" value="Bacteria"/>
</dbReference>
<sequence>MLLARVEHLGACRKATVLSVTCCSLATTRPKRTVQHQPTGTYVVNIVHTGKNILRMNELAAILLKYGFADVIRRLGLSTPVEHAGKLVRSSMKPDMLRMGTAQRLRHAMEEMGPTFVKLGQVLATRVDMFPMDWITEFEKLQDQAQPIPFSTLTPHIEAALGKPIDTLFSHINPDPIGVASIGQVHSALTRRGQKVILKIQKPGIGDKIDSDLRLLDQLAKLAADNSIELRRYRPVELVREFKRSLIRELDFTIEGRNAERIRKNLKEFKWLRIPKVYWEMSSSTVQVQQQIEGIPAKSVERLESAGLDRVLIARRGALAAWKMALEDGFFHADPHPGNFIIMPGNRIAMLDFGMVGKLSDSRREQILQITRAMVMREAEQCAGVLAGWAEGQPIKFDQLVSDVEDVINQYHGVSLSQLDISALLNDITALVRNHNLVLPSDIALLIKAIITLEGFGRLLNPNFDLISEAEPLLKRMIRTRYSPLRLAKNLSLRALDVVDKVYAPPPVSGQTSPGETGIDPRHLERLITRIERGQYRQVQTLLITGGLLAGAIMLSGRVPPAPWGISVFGFIMFISSAGWAAWLMFVSRRFLREWE</sequence>
<keyword evidence="2" id="KW-1133">Transmembrane helix</keyword>
<dbReference type="InterPro" id="IPR011009">
    <property type="entry name" value="Kinase-like_dom_sf"/>
</dbReference>
<name>Q0VQA8_ALCBS</name>
<feature type="transmembrane region" description="Helical" evidence="2">
    <location>
        <begin position="564"/>
        <end position="586"/>
    </location>
</feature>
<dbReference type="AlphaFoldDB" id="Q0VQA8"/>
<keyword evidence="5" id="KW-1185">Reference proteome</keyword>
<organism evidence="4 5">
    <name type="scientific">Alcanivorax borkumensis (strain ATCC 700651 / DSM 11573 / NCIMB 13689 / SK2)</name>
    <dbReference type="NCBI Taxonomy" id="393595"/>
    <lineage>
        <taxon>Bacteria</taxon>
        <taxon>Pseudomonadati</taxon>
        <taxon>Pseudomonadota</taxon>
        <taxon>Gammaproteobacteria</taxon>
        <taxon>Oceanospirillales</taxon>
        <taxon>Alcanivoracaceae</taxon>
        <taxon>Alcanivorax</taxon>
    </lineage>
</organism>
<dbReference type="PANTHER" id="PTHR10566:SF113">
    <property type="entry name" value="PROTEIN ACTIVITY OF BC1 COMPLEX KINASE 7, CHLOROPLASTIC"/>
    <property type="match status" value="1"/>
</dbReference>